<dbReference type="PROSITE" id="PS51279">
    <property type="entry name" value="BCNT_C"/>
    <property type="match status" value="1"/>
</dbReference>
<dbReference type="HOGENOM" id="CLU_062474_1_0_1"/>
<dbReference type="GO" id="GO:0005829">
    <property type="term" value="C:cytosol"/>
    <property type="evidence" value="ECO:0007669"/>
    <property type="project" value="EnsemblFungi"/>
</dbReference>
<evidence type="ECO:0000313" key="6">
    <source>
        <dbReference type="EMBL" id="CCE89502.1"/>
    </source>
</evidence>
<dbReference type="EMBL" id="HE616742">
    <property type="protein sequence ID" value="CCE89502.1"/>
    <property type="molecule type" value="Genomic_DNA"/>
</dbReference>
<dbReference type="AlphaFoldDB" id="G8ZLK8"/>
<dbReference type="eggNOG" id="KOG4776">
    <property type="taxonomic scope" value="Eukaryota"/>
</dbReference>
<evidence type="ECO:0000259" key="5">
    <source>
        <dbReference type="PROSITE" id="PS51279"/>
    </source>
</evidence>
<feature type="compositionally biased region" description="Basic and acidic residues" evidence="4">
    <location>
        <begin position="1"/>
        <end position="10"/>
    </location>
</feature>
<feature type="region of interest" description="Disordered" evidence="4">
    <location>
        <begin position="1"/>
        <end position="72"/>
    </location>
</feature>
<keyword evidence="7" id="KW-1185">Reference proteome</keyword>
<protein>
    <recommendedName>
        <fullName evidence="2">SWR1-complex protein 5</fullName>
    </recommendedName>
</protein>
<evidence type="ECO:0000256" key="2">
    <source>
        <dbReference type="ARBA" id="ARBA00019138"/>
    </source>
</evidence>
<dbReference type="PANTHER" id="PTHR48407:SF1">
    <property type="entry name" value="CRANIOFACIAL DEVELOPMENT PROTEIN 1"/>
    <property type="match status" value="1"/>
</dbReference>
<organism evidence="6 7">
    <name type="scientific">Torulaspora delbrueckii</name>
    <name type="common">Yeast</name>
    <name type="synonym">Candida colliculosa</name>
    <dbReference type="NCBI Taxonomy" id="4950"/>
    <lineage>
        <taxon>Eukaryota</taxon>
        <taxon>Fungi</taxon>
        <taxon>Dikarya</taxon>
        <taxon>Ascomycota</taxon>
        <taxon>Saccharomycotina</taxon>
        <taxon>Saccharomycetes</taxon>
        <taxon>Saccharomycetales</taxon>
        <taxon>Saccharomycetaceae</taxon>
        <taxon>Torulaspora</taxon>
    </lineage>
</organism>
<feature type="domain" description="BCNT-C" evidence="5">
    <location>
        <begin position="213"/>
        <end position="290"/>
    </location>
</feature>
<dbReference type="Proteomes" id="UP000005627">
    <property type="component" value="Chromosome 1"/>
</dbReference>
<evidence type="ECO:0000313" key="7">
    <source>
        <dbReference type="Proteomes" id="UP000005627"/>
    </source>
</evidence>
<dbReference type="GeneID" id="11502737"/>
<evidence type="ECO:0000256" key="4">
    <source>
        <dbReference type="SAM" id="MobiDB-lite"/>
    </source>
</evidence>
<dbReference type="PANTHER" id="PTHR48407">
    <property type="entry name" value="CRANIOFACIAL DEVELOPMENT PROTEIN 1"/>
    <property type="match status" value="1"/>
</dbReference>
<evidence type="ECO:0000256" key="1">
    <source>
        <dbReference type="ARBA" id="ARBA00010465"/>
    </source>
</evidence>
<dbReference type="RefSeq" id="XP_003678713.1">
    <property type="nucleotide sequence ID" value="XM_003678665.1"/>
</dbReference>
<dbReference type="FunCoup" id="G8ZLK8">
    <property type="interactions" value="523"/>
</dbReference>
<feature type="compositionally biased region" description="Acidic residues" evidence="4">
    <location>
        <begin position="11"/>
        <end position="29"/>
    </location>
</feature>
<dbReference type="OrthoDB" id="445677at2759"/>
<dbReference type="GO" id="GO:0000812">
    <property type="term" value="C:Swr1 complex"/>
    <property type="evidence" value="ECO:0007669"/>
    <property type="project" value="EnsemblFungi"/>
</dbReference>
<name>G8ZLK8_TORDE</name>
<dbReference type="STRING" id="1076872.G8ZLK8"/>
<dbReference type="KEGG" id="tdl:TDEL_0A01700"/>
<evidence type="ECO:0000256" key="3">
    <source>
        <dbReference type="ARBA" id="ARBA00025222"/>
    </source>
</evidence>
<proteinExistence type="inferred from homology"/>
<comment type="function">
    <text evidence="3">Component of the SWR1 complex which mediates the ATP-dependent exchange of histone H2A for the H2A variant HZT1 leading to transcriptional regulation of selected genes by chromatin remodeling. Involved in chromosome stability.</text>
</comment>
<dbReference type="Pfam" id="PF07572">
    <property type="entry name" value="BCNT"/>
    <property type="match status" value="1"/>
</dbReference>
<dbReference type="InParanoid" id="G8ZLK8"/>
<feature type="compositionally biased region" description="Basic and acidic residues" evidence="4">
    <location>
        <begin position="45"/>
        <end position="66"/>
    </location>
</feature>
<reference evidence="6 7" key="1">
    <citation type="journal article" date="2011" name="Proc. Natl. Acad. Sci. U.S.A.">
        <title>Evolutionary erosion of yeast sex chromosomes by mating-type switching accidents.</title>
        <authorList>
            <person name="Gordon J.L."/>
            <person name="Armisen D."/>
            <person name="Proux-Wera E."/>
            <person name="Oheigeartaigh S.S."/>
            <person name="Byrne K.P."/>
            <person name="Wolfe K.H."/>
        </authorList>
    </citation>
    <scope>NUCLEOTIDE SEQUENCE [LARGE SCALE GENOMIC DNA]</scope>
    <source>
        <strain evidence="7">ATCC 10662 / CBS 1146 / NBRC 0425 / NCYC 2629 / NRRL Y-866</strain>
    </source>
</reference>
<sequence>MADNTIKLREEEDVFDEEQYNEEEDEDFNPEQGKQSEDEDEEDESKPTESSKHKDGRNIDYSRIESESGGLVRTRRARLLEDELKSKRKYEGLQAGSISDSVKDIWNELKETTNKRLKDRAFCGSVLADDDGVRAESYQEERILIKRHYKFAGETKHEERLVPISSSEAQEYLRSHKFQNKSDTRSEYLRKPIAEKEVPIRTEEERKRLRRPLKRSPYLEQIIAGSLKPKLTTLEKSSMDWATYVDKEGLNDELTLYNKDGYLAKQDFLNRVEMVKDSRYRELRQKQLAMQLQEQQQ</sequence>
<comment type="similarity">
    <text evidence="1">Belongs to the SWC5 family.</text>
</comment>
<dbReference type="InterPro" id="IPR027124">
    <property type="entry name" value="Swc5/CFDP1/2"/>
</dbReference>
<dbReference type="GO" id="GO:0006338">
    <property type="term" value="P:chromatin remodeling"/>
    <property type="evidence" value="ECO:0007669"/>
    <property type="project" value="EnsemblFungi"/>
</dbReference>
<dbReference type="InterPro" id="IPR011421">
    <property type="entry name" value="BCNT-C"/>
</dbReference>
<gene>
    <name evidence="6" type="primary">TDEL0A01700</name>
    <name evidence="6" type="ORF">TDEL_0A01700</name>
</gene>
<accession>G8ZLK8</accession>